<dbReference type="RefSeq" id="WP_369896627.1">
    <property type="nucleotide sequence ID" value="NZ_JBGFFX010000017.1"/>
</dbReference>
<reference evidence="1 2" key="1">
    <citation type="submission" date="2024-07" db="EMBL/GenBank/DDBJ databases">
        <authorList>
            <person name="Hebao G."/>
        </authorList>
    </citation>
    <scope>NUCLEOTIDE SEQUENCE [LARGE SCALE GENOMIC DNA]</scope>
    <source>
        <strain evidence="1 2">ACCC 02193</strain>
    </source>
</reference>
<evidence type="ECO:0000313" key="2">
    <source>
        <dbReference type="Proteomes" id="UP001565243"/>
    </source>
</evidence>
<accession>A0ABV4EE38</accession>
<proteinExistence type="predicted"/>
<comment type="caution">
    <text evidence="1">The sequence shown here is derived from an EMBL/GenBank/DDBJ whole genome shotgun (WGS) entry which is preliminary data.</text>
</comment>
<organism evidence="1 2">
    <name type="scientific">Erwinia aeris</name>
    <dbReference type="NCBI Taxonomy" id="3239803"/>
    <lineage>
        <taxon>Bacteria</taxon>
        <taxon>Pseudomonadati</taxon>
        <taxon>Pseudomonadota</taxon>
        <taxon>Gammaproteobacteria</taxon>
        <taxon>Enterobacterales</taxon>
        <taxon>Erwiniaceae</taxon>
        <taxon>Erwinia</taxon>
    </lineage>
</organism>
<protein>
    <submittedName>
        <fullName evidence="1">Phage portal protein</fullName>
    </submittedName>
</protein>
<name>A0ABV4EE38_9GAMM</name>
<evidence type="ECO:0000313" key="1">
    <source>
        <dbReference type="EMBL" id="MEY8772997.1"/>
    </source>
</evidence>
<dbReference type="EMBL" id="JBGFFX010000017">
    <property type="protein sequence ID" value="MEY8772997.1"/>
    <property type="molecule type" value="Genomic_DNA"/>
</dbReference>
<gene>
    <name evidence="1" type="ORF">AB6T85_21535</name>
</gene>
<keyword evidence="2" id="KW-1185">Reference proteome</keyword>
<sequence>MSFQTVKQPRSNNPVAVLRRLMRGYDVGDNISNVPMAASRRGVVSRSVLPGIYDEQNTGLSSASDSMAASFVMPTDRMSRYALFDQMMRSPIVSSALNIHVSSALSIDKKSGLCFNLAPLDPTDTETLNRCKEMMNDLGEMLNTGLPSWAIIMATFGVSYIRPYAKEGKGIMSFESSYYTMPHFISEFYRGGDLAGFTGDYLLDPQTSQRVLAKPWDMIAMKNPYWIPDINDRPVLSGANSYSLLQEPAYRALSETQNYGTSFLEYSYEAYINLCDSLRAMKAARRNSATVDRVIAMSTDELDPVNAAHHLRNVSQSLKRSMDEVSRMSRNGNTMPTVLNHLIPVSGNKGNVTFDTQQIPVDISGIEDVMFNLRQLCASVGSDASLMGWSDQMSGGLGEGGWAQTAIQAAQRGLWIRNAAQTTILRILDIHSAFKYGKVYQHNNRPFRVEFNSNNNAIQAKNDRERESNINFISALVGILDAMQNNPKLASSPTLMSSLLSDSLKMPVETVNRIYKEFQTQKSEQEPLMESTLTAINHNDLSQKELAALVQELLAS</sequence>
<dbReference type="Proteomes" id="UP001565243">
    <property type="component" value="Unassembled WGS sequence"/>
</dbReference>